<proteinExistence type="predicted"/>
<dbReference type="PROSITE" id="PS50113">
    <property type="entry name" value="PAC"/>
    <property type="match status" value="1"/>
</dbReference>
<protein>
    <submittedName>
        <fullName evidence="10">Signal transduction histidine kinase</fullName>
    </submittedName>
</protein>
<dbReference type="InterPro" id="IPR035965">
    <property type="entry name" value="PAS-like_dom_sf"/>
</dbReference>
<dbReference type="Pfam" id="PF00512">
    <property type="entry name" value="HisKA"/>
    <property type="match status" value="1"/>
</dbReference>
<dbReference type="Gene3D" id="1.10.287.130">
    <property type="match status" value="1"/>
</dbReference>
<dbReference type="InterPro" id="IPR004358">
    <property type="entry name" value="Sig_transdc_His_kin-like_C"/>
</dbReference>
<keyword evidence="1" id="KW-0597">Phosphoprotein</keyword>
<keyword evidence="5" id="KW-0067">ATP-binding</keyword>
<sequence>MSNSLEKTDFSKFDLDIKLKNLENIHHALEQSSIVSITDVEGNITYVNKKFCQISKYSPQEIVGKNHRILKSDFHSENFYENMWKTISSGCIWHGEIKNKAKDSTHYWKKTTIVPIFDSNEQIEQYISISTDITDQKQWTETQVMRERFELIGELSSRIAHDIRNPLSVIRAAVENLKILYSIDDAKLKNMDKIDRSIDRITHQIEDVLDFVRSDTMMFEKYALSEILADALDSIHIPNKVRFELPKNDIEIMCDKKRISVVMVNIILNGIQAINENGNIKIRFNDAKKFAIIEIEDSGSGIPNHIIDKIFEPMFTTKQHGTGLGLSSVKTIINAHAGKISVKCNPTVFSITIPKNPA</sequence>
<dbReference type="PANTHER" id="PTHR43065">
    <property type="entry name" value="SENSOR HISTIDINE KINASE"/>
    <property type="match status" value="1"/>
</dbReference>
<dbReference type="GO" id="GO:0005524">
    <property type="term" value="F:ATP binding"/>
    <property type="evidence" value="ECO:0007669"/>
    <property type="project" value="UniProtKB-KW"/>
</dbReference>
<comment type="caution">
    <text evidence="10">The sequence shown here is derived from an EMBL/GenBank/DDBJ whole genome shotgun (WGS) entry which is preliminary data.</text>
</comment>
<dbReference type="InterPro" id="IPR001610">
    <property type="entry name" value="PAC"/>
</dbReference>
<dbReference type="InterPro" id="IPR000700">
    <property type="entry name" value="PAS-assoc_C"/>
</dbReference>
<keyword evidence="6" id="KW-0902">Two-component regulatory system</keyword>
<dbReference type="Pfam" id="PF13426">
    <property type="entry name" value="PAS_9"/>
    <property type="match status" value="1"/>
</dbReference>
<organism evidence="10">
    <name type="scientific">Candidatus Nitrosarchaeum limnium SFB1</name>
    <dbReference type="NCBI Taxonomy" id="886738"/>
    <lineage>
        <taxon>Archaea</taxon>
        <taxon>Nitrososphaerota</taxon>
        <taxon>Nitrososphaeria</taxon>
        <taxon>Nitrosopumilales</taxon>
        <taxon>Nitrosopumilaceae</taxon>
        <taxon>Nitrosarchaeum</taxon>
    </lineage>
</organism>
<gene>
    <name evidence="10" type="ORF">Nlim_0502</name>
</gene>
<name>F3KJ47_9ARCH</name>
<dbReference type="SMART" id="SM00086">
    <property type="entry name" value="PAC"/>
    <property type="match status" value="1"/>
</dbReference>
<dbReference type="CDD" id="cd00082">
    <property type="entry name" value="HisKA"/>
    <property type="match status" value="1"/>
</dbReference>
<dbReference type="PRINTS" id="PR00344">
    <property type="entry name" value="BCTRLSENSOR"/>
</dbReference>
<dbReference type="SMART" id="SM00388">
    <property type="entry name" value="HisKA"/>
    <property type="match status" value="1"/>
</dbReference>
<dbReference type="PANTHER" id="PTHR43065:SF10">
    <property type="entry name" value="PEROXIDE STRESS-ACTIVATED HISTIDINE KINASE MAK3"/>
    <property type="match status" value="1"/>
</dbReference>
<dbReference type="CDD" id="cd00130">
    <property type="entry name" value="PAS"/>
    <property type="match status" value="1"/>
</dbReference>
<evidence type="ECO:0000313" key="10">
    <source>
        <dbReference type="EMBL" id="EGG42617.1"/>
    </source>
</evidence>
<dbReference type="InterPro" id="IPR000014">
    <property type="entry name" value="PAS"/>
</dbReference>
<reference evidence="10" key="1">
    <citation type="journal article" date="2011" name="PLoS ONE">
        <title>Genome of a low-salinity ammonia-oxidizing archaeon determined by single-cell and metagenomic analysis.</title>
        <authorList>
            <person name="Blainey P.C."/>
            <person name="Mosier A.C."/>
            <person name="Potanina A."/>
            <person name="Francis C.A."/>
            <person name="Quake S.R."/>
        </authorList>
    </citation>
    <scope>NUCLEOTIDE SEQUENCE [LARGE SCALE GENOMIC DNA]</scope>
    <source>
        <strain evidence="10">SFB1</strain>
    </source>
</reference>
<evidence type="ECO:0000259" key="7">
    <source>
        <dbReference type="PROSITE" id="PS50109"/>
    </source>
</evidence>
<dbReference type="PROSITE" id="PS50112">
    <property type="entry name" value="PAS"/>
    <property type="match status" value="1"/>
</dbReference>
<keyword evidence="3" id="KW-0547">Nucleotide-binding</keyword>
<dbReference type="Pfam" id="PF02518">
    <property type="entry name" value="HATPase_c"/>
    <property type="match status" value="1"/>
</dbReference>
<dbReference type="NCBIfam" id="TIGR00229">
    <property type="entry name" value="sensory_box"/>
    <property type="match status" value="1"/>
</dbReference>
<dbReference type="STRING" id="886738.Nlim_0502"/>
<evidence type="ECO:0000256" key="3">
    <source>
        <dbReference type="ARBA" id="ARBA00022741"/>
    </source>
</evidence>
<dbReference type="EMBL" id="AEGP01000027">
    <property type="protein sequence ID" value="EGG42617.1"/>
    <property type="molecule type" value="Genomic_DNA"/>
</dbReference>
<dbReference type="AlphaFoldDB" id="F3KJ47"/>
<dbReference type="InterPro" id="IPR036890">
    <property type="entry name" value="HATPase_C_sf"/>
</dbReference>
<feature type="domain" description="Histidine kinase" evidence="7">
    <location>
        <begin position="158"/>
        <end position="357"/>
    </location>
</feature>
<keyword evidence="2" id="KW-0808">Transferase</keyword>
<evidence type="ECO:0000256" key="2">
    <source>
        <dbReference type="ARBA" id="ARBA00022679"/>
    </source>
</evidence>
<evidence type="ECO:0000256" key="5">
    <source>
        <dbReference type="ARBA" id="ARBA00022840"/>
    </source>
</evidence>
<keyword evidence="4 10" id="KW-0418">Kinase</keyword>
<evidence type="ECO:0000256" key="1">
    <source>
        <dbReference type="ARBA" id="ARBA00022553"/>
    </source>
</evidence>
<dbReference type="SUPFAM" id="SSF55785">
    <property type="entry name" value="PYP-like sensor domain (PAS domain)"/>
    <property type="match status" value="1"/>
</dbReference>
<dbReference type="SMART" id="SM00387">
    <property type="entry name" value="HATPase_c"/>
    <property type="match status" value="1"/>
</dbReference>
<dbReference type="InterPro" id="IPR003594">
    <property type="entry name" value="HATPase_dom"/>
</dbReference>
<dbReference type="HOGENOM" id="CLU_000445_89_1_2"/>
<dbReference type="GO" id="GO:0000155">
    <property type="term" value="F:phosphorelay sensor kinase activity"/>
    <property type="evidence" value="ECO:0007669"/>
    <property type="project" value="InterPro"/>
</dbReference>
<evidence type="ECO:0000256" key="4">
    <source>
        <dbReference type="ARBA" id="ARBA00022777"/>
    </source>
</evidence>
<dbReference type="SUPFAM" id="SSF55874">
    <property type="entry name" value="ATPase domain of HSP90 chaperone/DNA topoisomerase II/histidine kinase"/>
    <property type="match status" value="1"/>
</dbReference>
<dbReference type="Proteomes" id="UP000004348">
    <property type="component" value="Chromosome"/>
</dbReference>
<dbReference type="PROSITE" id="PS50109">
    <property type="entry name" value="HIS_KIN"/>
    <property type="match status" value="1"/>
</dbReference>
<feature type="domain" description="PAC" evidence="9">
    <location>
        <begin position="93"/>
        <end position="145"/>
    </location>
</feature>
<dbReference type="InterPro" id="IPR003661">
    <property type="entry name" value="HisK_dim/P_dom"/>
</dbReference>
<dbReference type="SMART" id="SM00091">
    <property type="entry name" value="PAS"/>
    <property type="match status" value="1"/>
</dbReference>
<evidence type="ECO:0000256" key="6">
    <source>
        <dbReference type="ARBA" id="ARBA00023012"/>
    </source>
</evidence>
<feature type="domain" description="PAS" evidence="8">
    <location>
        <begin position="21"/>
        <end position="78"/>
    </location>
</feature>
<dbReference type="Gene3D" id="3.30.565.10">
    <property type="entry name" value="Histidine kinase-like ATPase, C-terminal domain"/>
    <property type="match status" value="1"/>
</dbReference>
<dbReference type="Gene3D" id="3.30.450.20">
    <property type="entry name" value="PAS domain"/>
    <property type="match status" value="1"/>
</dbReference>
<dbReference type="InterPro" id="IPR036097">
    <property type="entry name" value="HisK_dim/P_sf"/>
</dbReference>
<dbReference type="SUPFAM" id="SSF47384">
    <property type="entry name" value="Homodimeric domain of signal transducing histidine kinase"/>
    <property type="match status" value="1"/>
</dbReference>
<dbReference type="InterPro" id="IPR005467">
    <property type="entry name" value="His_kinase_dom"/>
</dbReference>
<evidence type="ECO:0000259" key="9">
    <source>
        <dbReference type="PROSITE" id="PS50113"/>
    </source>
</evidence>
<accession>F3KJ47</accession>
<evidence type="ECO:0000259" key="8">
    <source>
        <dbReference type="PROSITE" id="PS50112"/>
    </source>
</evidence>